<dbReference type="EnsemblPlants" id="Pp3c13_18410V3.2">
    <property type="protein sequence ID" value="PAC:32931700.CDS.1"/>
    <property type="gene ID" value="Pp3c13_18410"/>
</dbReference>
<dbReference type="Proteomes" id="UP000006727">
    <property type="component" value="Chromosome 13"/>
</dbReference>
<sequence>MSTRKVSLTDVMHVIMLLSKANDVRLGHDVCAHLHTRYSAFPLRTDREINTRECGGYSTNFTFLQNAFVHGKISTF</sequence>
<dbReference type="Gramene" id="Pp3c13_18410V3.1">
    <property type="protein sequence ID" value="PAC:32931699.CDS.1"/>
    <property type="gene ID" value="Pp3c13_18410"/>
</dbReference>
<name>A0A2K1JMF7_PHYPA</name>
<protein>
    <submittedName>
        <fullName evidence="1 2">Uncharacterized protein</fullName>
    </submittedName>
</protein>
<dbReference type="InParanoid" id="A0A2K1JMF7"/>
<evidence type="ECO:0000313" key="3">
    <source>
        <dbReference type="Proteomes" id="UP000006727"/>
    </source>
</evidence>
<reference evidence="1 3" key="1">
    <citation type="journal article" date="2008" name="Science">
        <title>The Physcomitrella genome reveals evolutionary insights into the conquest of land by plants.</title>
        <authorList>
            <person name="Rensing S."/>
            <person name="Lang D."/>
            <person name="Zimmer A."/>
            <person name="Terry A."/>
            <person name="Salamov A."/>
            <person name="Shapiro H."/>
            <person name="Nishiyama T."/>
            <person name="Perroud P.-F."/>
            <person name="Lindquist E."/>
            <person name="Kamisugi Y."/>
            <person name="Tanahashi T."/>
            <person name="Sakakibara K."/>
            <person name="Fujita T."/>
            <person name="Oishi K."/>
            <person name="Shin-I T."/>
            <person name="Kuroki Y."/>
            <person name="Toyoda A."/>
            <person name="Suzuki Y."/>
            <person name="Hashimoto A."/>
            <person name="Yamaguchi K."/>
            <person name="Sugano A."/>
            <person name="Kohara Y."/>
            <person name="Fujiyama A."/>
            <person name="Anterola A."/>
            <person name="Aoki S."/>
            <person name="Ashton N."/>
            <person name="Barbazuk W.B."/>
            <person name="Barker E."/>
            <person name="Bennetzen J."/>
            <person name="Bezanilla M."/>
            <person name="Blankenship R."/>
            <person name="Cho S.H."/>
            <person name="Dutcher S."/>
            <person name="Estelle M."/>
            <person name="Fawcett J.A."/>
            <person name="Gundlach H."/>
            <person name="Hanada K."/>
            <person name="Heyl A."/>
            <person name="Hicks K.A."/>
            <person name="Hugh J."/>
            <person name="Lohr M."/>
            <person name="Mayer K."/>
            <person name="Melkozernov A."/>
            <person name="Murata T."/>
            <person name="Nelson D."/>
            <person name="Pils B."/>
            <person name="Prigge M."/>
            <person name="Reiss B."/>
            <person name="Renner T."/>
            <person name="Rombauts S."/>
            <person name="Rushton P."/>
            <person name="Sanderfoot A."/>
            <person name="Schween G."/>
            <person name="Shiu S.-H."/>
            <person name="Stueber K."/>
            <person name="Theodoulou F.L."/>
            <person name="Tu H."/>
            <person name="Van de Peer Y."/>
            <person name="Verrier P.J."/>
            <person name="Waters E."/>
            <person name="Wood A."/>
            <person name="Yang L."/>
            <person name="Cove D."/>
            <person name="Cuming A."/>
            <person name="Hasebe M."/>
            <person name="Lucas S."/>
            <person name="Mishler D.B."/>
            <person name="Reski R."/>
            <person name="Grigoriev I."/>
            <person name="Quatrano R.S."/>
            <person name="Boore J.L."/>
        </authorList>
    </citation>
    <scope>NUCLEOTIDE SEQUENCE [LARGE SCALE GENOMIC DNA]</scope>
    <source>
        <strain evidence="2 3">cv. Gransden 2004</strain>
    </source>
</reference>
<evidence type="ECO:0000313" key="2">
    <source>
        <dbReference type="EnsemblPlants" id="PAC:32931699.CDS.1"/>
    </source>
</evidence>
<organism evidence="1">
    <name type="scientific">Physcomitrium patens</name>
    <name type="common">Spreading-leaved earth moss</name>
    <name type="synonym">Physcomitrella patens</name>
    <dbReference type="NCBI Taxonomy" id="3218"/>
    <lineage>
        <taxon>Eukaryota</taxon>
        <taxon>Viridiplantae</taxon>
        <taxon>Streptophyta</taxon>
        <taxon>Embryophyta</taxon>
        <taxon>Bryophyta</taxon>
        <taxon>Bryophytina</taxon>
        <taxon>Bryopsida</taxon>
        <taxon>Funariidae</taxon>
        <taxon>Funariales</taxon>
        <taxon>Funariaceae</taxon>
        <taxon>Physcomitrium</taxon>
    </lineage>
</organism>
<dbReference type="Gramene" id="Pp3c13_18410V3.2">
    <property type="protein sequence ID" value="PAC:32931700.CDS.1"/>
    <property type="gene ID" value="Pp3c13_18410"/>
</dbReference>
<keyword evidence="3" id="KW-1185">Reference proteome</keyword>
<reference evidence="1 3" key="2">
    <citation type="journal article" date="2018" name="Plant J.">
        <title>The Physcomitrella patens chromosome-scale assembly reveals moss genome structure and evolution.</title>
        <authorList>
            <person name="Lang D."/>
            <person name="Ullrich K.K."/>
            <person name="Murat F."/>
            <person name="Fuchs J."/>
            <person name="Jenkins J."/>
            <person name="Haas F.B."/>
            <person name="Piednoel M."/>
            <person name="Gundlach H."/>
            <person name="Van Bel M."/>
            <person name="Meyberg R."/>
            <person name="Vives C."/>
            <person name="Morata J."/>
            <person name="Symeonidi A."/>
            <person name="Hiss M."/>
            <person name="Muchero W."/>
            <person name="Kamisugi Y."/>
            <person name="Saleh O."/>
            <person name="Blanc G."/>
            <person name="Decker E.L."/>
            <person name="van Gessel N."/>
            <person name="Grimwood J."/>
            <person name="Hayes R.D."/>
            <person name="Graham S.W."/>
            <person name="Gunter L.E."/>
            <person name="McDaniel S.F."/>
            <person name="Hoernstein S.N.W."/>
            <person name="Larsson A."/>
            <person name="Li F.W."/>
            <person name="Perroud P.F."/>
            <person name="Phillips J."/>
            <person name="Ranjan P."/>
            <person name="Rokshar D.S."/>
            <person name="Rothfels C.J."/>
            <person name="Schneider L."/>
            <person name="Shu S."/>
            <person name="Stevenson D.W."/>
            <person name="Thummler F."/>
            <person name="Tillich M."/>
            <person name="Villarreal Aguilar J.C."/>
            <person name="Widiez T."/>
            <person name="Wong G.K."/>
            <person name="Wymore A."/>
            <person name="Zhang Y."/>
            <person name="Zimmer A.D."/>
            <person name="Quatrano R.S."/>
            <person name="Mayer K.F.X."/>
            <person name="Goodstein D."/>
            <person name="Casacuberta J.M."/>
            <person name="Vandepoele K."/>
            <person name="Reski R."/>
            <person name="Cuming A.C."/>
            <person name="Tuskan G.A."/>
            <person name="Maumus F."/>
            <person name="Salse J."/>
            <person name="Schmutz J."/>
            <person name="Rensing S.A."/>
        </authorList>
    </citation>
    <scope>NUCLEOTIDE SEQUENCE [LARGE SCALE GENOMIC DNA]</scope>
    <source>
        <strain evidence="2 3">cv. Gransden 2004</strain>
    </source>
</reference>
<dbReference type="EMBL" id="ABEU02000013">
    <property type="protein sequence ID" value="PNR42713.1"/>
    <property type="molecule type" value="Genomic_DNA"/>
</dbReference>
<dbReference type="AlphaFoldDB" id="A0A2K1JMF7"/>
<reference evidence="2" key="3">
    <citation type="submission" date="2020-12" db="UniProtKB">
        <authorList>
            <consortium name="EnsemblPlants"/>
        </authorList>
    </citation>
    <scope>IDENTIFICATION</scope>
</reference>
<gene>
    <name evidence="1" type="ORF">PHYPA_017543</name>
</gene>
<dbReference type="EnsemblPlants" id="Pp3c13_18410V3.1">
    <property type="protein sequence ID" value="PAC:32931699.CDS.1"/>
    <property type="gene ID" value="Pp3c13_18410"/>
</dbReference>
<proteinExistence type="predicted"/>
<accession>A0A2K1JMF7</accession>
<evidence type="ECO:0000313" key="1">
    <source>
        <dbReference type="EMBL" id="PNR42713.1"/>
    </source>
</evidence>